<feature type="region of interest" description="Disordered" evidence="1">
    <location>
        <begin position="55"/>
        <end position="125"/>
    </location>
</feature>
<comment type="caution">
    <text evidence="3">The sequence shown here is derived from an EMBL/GenBank/DDBJ whole genome shotgun (WGS) entry which is preliminary data.</text>
</comment>
<keyword evidence="4" id="KW-1185">Reference proteome</keyword>
<evidence type="ECO:0000313" key="4">
    <source>
        <dbReference type="Proteomes" id="UP000246991"/>
    </source>
</evidence>
<organism evidence="3 4">
    <name type="scientific">Tuber magnatum</name>
    <name type="common">white Piedmont truffle</name>
    <dbReference type="NCBI Taxonomy" id="42249"/>
    <lineage>
        <taxon>Eukaryota</taxon>
        <taxon>Fungi</taxon>
        <taxon>Dikarya</taxon>
        <taxon>Ascomycota</taxon>
        <taxon>Pezizomycotina</taxon>
        <taxon>Pezizomycetes</taxon>
        <taxon>Pezizales</taxon>
        <taxon>Tuberaceae</taxon>
        <taxon>Tuber</taxon>
    </lineage>
</organism>
<feature type="chain" id="PRO_5016292995" evidence="2">
    <location>
        <begin position="23"/>
        <end position="125"/>
    </location>
</feature>
<protein>
    <submittedName>
        <fullName evidence="3">Uncharacterized protein</fullName>
    </submittedName>
</protein>
<evidence type="ECO:0000313" key="3">
    <source>
        <dbReference type="EMBL" id="PWW75143.1"/>
    </source>
</evidence>
<feature type="compositionally biased region" description="Basic and acidic residues" evidence="1">
    <location>
        <begin position="55"/>
        <end position="81"/>
    </location>
</feature>
<accession>A0A317SLD9</accession>
<dbReference type="EMBL" id="PYWC01000051">
    <property type="protein sequence ID" value="PWW75143.1"/>
    <property type="molecule type" value="Genomic_DNA"/>
</dbReference>
<feature type="signal peptide" evidence="2">
    <location>
        <begin position="1"/>
        <end position="22"/>
    </location>
</feature>
<reference evidence="3 4" key="1">
    <citation type="submission" date="2018-03" db="EMBL/GenBank/DDBJ databases">
        <title>Genomes of Pezizomycetes fungi and the evolution of truffles.</title>
        <authorList>
            <person name="Murat C."/>
            <person name="Payen T."/>
            <person name="Noel B."/>
            <person name="Kuo A."/>
            <person name="Martin F.M."/>
        </authorList>
    </citation>
    <scope>NUCLEOTIDE SEQUENCE [LARGE SCALE GENOMIC DNA]</scope>
    <source>
        <strain evidence="3">091103-1</strain>
    </source>
</reference>
<feature type="compositionally biased region" description="Basic and acidic residues" evidence="1">
    <location>
        <begin position="101"/>
        <end position="111"/>
    </location>
</feature>
<proteinExistence type="predicted"/>
<feature type="compositionally biased region" description="Polar residues" evidence="1">
    <location>
        <begin position="87"/>
        <end position="99"/>
    </location>
</feature>
<gene>
    <name evidence="3" type="ORF">C7212DRAFT_345002</name>
</gene>
<keyword evidence="2" id="KW-0732">Signal</keyword>
<dbReference type="Proteomes" id="UP000246991">
    <property type="component" value="Unassembled WGS sequence"/>
</dbReference>
<sequence length="125" mass="14056">MHGNPLICVQISQLFSVVLVSGSTPTLPYKEKINRGMEYLSRLIPLSTESNNESIEKALEVLERASHTEEQADHERKDNKGTRRSSRSGQRLGNSGNESNDNEKEGEDDRWYNTAVPELLLGKDI</sequence>
<evidence type="ECO:0000256" key="1">
    <source>
        <dbReference type="SAM" id="MobiDB-lite"/>
    </source>
</evidence>
<dbReference type="AlphaFoldDB" id="A0A317SLD9"/>
<name>A0A317SLD9_9PEZI</name>
<evidence type="ECO:0000256" key="2">
    <source>
        <dbReference type="SAM" id="SignalP"/>
    </source>
</evidence>